<dbReference type="InterPro" id="IPR045596">
    <property type="entry name" value="DUF6459"/>
</dbReference>
<name>A0A7W9PAR3_9NOCA</name>
<evidence type="ECO:0000313" key="2">
    <source>
        <dbReference type="Proteomes" id="UP000540412"/>
    </source>
</evidence>
<gene>
    <name evidence="1" type="ORF">BJY24_001190</name>
</gene>
<comment type="caution">
    <text evidence="1">The sequence shown here is derived from an EMBL/GenBank/DDBJ whole genome shotgun (WGS) entry which is preliminary data.</text>
</comment>
<evidence type="ECO:0008006" key="3">
    <source>
        <dbReference type="Google" id="ProtNLM"/>
    </source>
</evidence>
<dbReference type="EMBL" id="JACHIT010000001">
    <property type="protein sequence ID" value="MBB5912323.1"/>
    <property type="molecule type" value="Genomic_DNA"/>
</dbReference>
<dbReference type="Proteomes" id="UP000540412">
    <property type="component" value="Unassembled WGS sequence"/>
</dbReference>
<dbReference type="RefSeq" id="WP_051162415.1">
    <property type="nucleotide sequence ID" value="NZ_JACHIT010000001.1"/>
</dbReference>
<keyword evidence="2" id="KW-1185">Reference proteome</keyword>
<proteinExistence type="predicted"/>
<reference evidence="1 2" key="1">
    <citation type="submission" date="2020-08" db="EMBL/GenBank/DDBJ databases">
        <title>Sequencing the genomes of 1000 actinobacteria strains.</title>
        <authorList>
            <person name="Klenk H.-P."/>
        </authorList>
    </citation>
    <scope>NUCLEOTIDE SEQUENCE [LARGE SCALE GENOMIC DNA]</scope>
    <source>
        <strain evidence="1 2">DSM 43582</strain>
    </source>
</reference>
<organism evidence="1 2">
    <name type="scientific">Nocardia transvalensis</name>
    <dbReference type="NCBI Taxonomy" id="37333"/>
    <lineage>
        <taxon>Bacteria</taxon>
        <taxon>Bacillati</taxon>
        <taxon>Actinomycetota</taxon>
        <taxon>Actinomycetes</taxon>
        <taxon>Mycobacteriales</taxon>
        <taxon>Nocardiaceae</taxon>
        <taxon>Nocardia</taxon>
    </lineage>
</organism>
<protein>
    <recommendedName>
        <fullName evidence="3">Alanine, arginine and proline rich protein</fullName>
    </recommendedName>
</protein>
<dbReference type="Pfam" id="PF20060">
    <property type="entry name" value="DUF6459"/>
    <property type="match status" value="1"/>
</dbReference>
<accession>A0A7W9PAR3</accession>
<sequence>MRFAERSLRLVLEVLDGRRPAAHLRPLAEPTVVAAVETLARTAAAERRLGPALLVSVRATTVAAGSAEVFGGYDRGNRRFAVAARIVARRGDWRLAALRLR</sequence>
<dbReference type="AlphaFoldDB" id="A0A7W9PAR3"/>
<evidence type="ECO:0000313" key="1">
    <source>
        <dbReference type="EMBL" id="MBB5912323.1"/>
    </source>
</evidence>